<proteinExistence type="predicted"/>
<evidence type="ECO:0000256" key="5">
    <source>
        <dbReference type="PROSITE-ProRule" id="PRU10141"/>
    </source>
</evidence>
<evidence type="ECO:0000259" key="7">
    <source>
        <dbReference type="PROSITE" id="PS50011"/>
    </source>
</evidence>
<feature type="transmembrane region" description="Helical" evidence="6">
    <location>
        <begin position="370"/>
        <end position="390"/>
    </location>
</feature>
<keyword evidence="9" id="KW-1185">Reference proteome</keyword>
<keyword evidence="6" id="KW-0472">Membrane</keyword>
<evidence type="ECO:0000256" key="2">
    <source>
        <dbReference type="ARBA" id="ARBA00022741"/>
    </source>
</evidence>
<dbReference type="Proteomes" id="UP000241074">
    <property type="component" value="Chromosome"/>
</dbReference>
<keyword evidence="6" id="KW-1133">Transmembrane helix</keyword>
<dbReference type="Gene3D" id="1.10.510.10">
    <property type="entry name" value="Transferase(Phosphotransferase) domain 1"/>
    <property type="match status" value="1"/>
</dbReference>
<feature type="domain" description="Protein kinase" evidence="7">
    <location>
        <begin position="94"/>
        <end position="346"/>
    </location>
</feature>
<gene>
    <name evidence="8" type="ORF">C7S18_09275</name>
</gene>
<keyword evidence="3" id="KW-0418">Kinase</keyword>
<dbReference type="EMBL" id="CP027860">
    <property type="protein sequence ID" value="AVP97373.1"/>
    <property type="molecule type" value="Genomic_DNA"/>
</dbReference>
<dbReference type="InterPro" id="IPR000719">
    <property type="entry name" value="Prot_kinase_dom"/>
</dbReference>
<evidence type="ECO:0000313" key="8">
    <source>
        <dbReference type="EMBL" id="AVP97373.1"/>
    </source>
</evidence>
<dbReference type="SMART" id="SM00220">
    <property type="entry name" value="S_TKc"/>
    <property type="match status" value="1"/>
</dbReference>
<evidence type="ECO:0000256" key="3">
    <source>
        <dbReference type="ARBA" id="ARBA00022777"/>
    </source>
</evidence>
<protein>
    <recommendedName>
        <fullName evidence="7">Protein kinase domain-containing protein</fullName>
    </recommendedName>
</protein>
<dbReference type="InterPro" id="IPR011009">
    <property type="entry name" value="Kinase-like_dom_sf"/>
</dbReference>
<reference evidence="8 9" key="2">
    <citation type="submission" date="2018-03" db="EMBL/GenBank/DDBJ databases">
        <authorList>
            <person name="Keele B.F."/>
        </authorList>
    </citation>
    <scope>NUCLEOTIDE SEQUENCE [LARGE SCALE GENOMIC DNA]</scope>
    <source>
        <strain evidence="8 9">D13</strain>
    </source>
</reference>
<dbReference type="PANTHER" id="PTHR43289">
    <property type="entry name" value="MITOGEN-ACTIVATED PROTEIN KINASE KINASE KINASE 20-RELATED"/>
    <property type="match status" value="1"/>
</dbReference>
<dbReference type="CDD" id="cd14014">
    <property type="entry name" value="STKc_PknB_like"/>
    <property type="match status" value="1"/>
</dbReference>
<reference evidence="8 9" key="1">
    <citation type="submission" date="2018-03" db="EMBL/GenBank/DDBJ databases">
        <title>Ahniella affigens gen. nov., sp. nov., a gammaproteobacterium isolated from sandy soil near a stream.</title>
        <authorList>
            <person name="Ko Y."/>
            <person name="Kim J.-H."/>
        </authorList>
    </citation>
    <scope>NUCLEOTIDE SEQUENCE [LARGE SCALE GENOMIC DNA]</scope>
    <source>
        <strain evidence="8 9">D13</strain>
    </source>
</reference>
<evidence type="ECO:0000256" key="4">
    <source>
        <dbReference type="ARBA" id="ARBA00022840"/>
    </source>
</evidence>
<dbReference type="InterPro" id="IPR008271">
    <property type="entry name" value="Ser/Thr_kinase_AS"/>
</dbReference>
<evidence type="ECO:0000256" key="6">
    <source>
        <dbReference type="SAM" id="Phobius"/>
    </source>
</evidence>
<dbReference type="Pfam" id="PF00069">
    <property type="entry name" value="Pkinase"/>
    <property type="match status" value="1"/>
</dbReference>
<keyword evidence="6" id="KW-0812">Transmembrane</keyword>
<dbReference type="PROSITE" id="PS00107">
    <property type="entry name" value="PROTEIN_KINASE_ATP"/>
    <property type="match status" value="1"/>
</dbReference>
<dbReference type="PANTHER" id="PTHR43289:SF34">
    <property type="entry name" value="SERINE_THREONINE-PROTEIN KINASE YBDM-RELATED"/>
    <property type="match status" value="1"/>
</dbReference>
<dbReference type="AlphaFoldDB" id="A0A2P1PRA3"/>
<evidence type="ECO:0000256" key="1">
    <source>
        <dbReference type="ARBA" id="ARBA00022679"/>
    </source>
</evidence>
<accession>A0A2P1PRA3</accession>
<name>A0A2P1PRA3_9GAMM</name>
<dbReference type="SUPFAM" id="SSF56112">
    <property type="entry name" value="Protein kinase-like (PK-like)"/>
    <property type="match status" value="1"/>
</dbReference>
<dbReference type="RefSeq" id="WP_106891297.1">
    <property type="nucleotide sequence ID" value="NZ_CP027860.1"/>
</dbReference>
<dbReference type="PROSITE" id="PS00108">
    <property type="entry name" value="PROTEIN_KINASE_ST"/>
    <property type="match status" value="1"/>
</dbReference>
<keyword evidence="4 5" id="KW-0067">ATP-binding</keyword>
<dbReference type="PROSITE" id="PS50011">
    <property type="entry name" value="PROTEIN_KINASE_DOM"/>
    <property type="match status" value="1"/>
</dbReference>
<sequence>MQTQPEADLNQQLAALLARPLGERADFLAELAQVDPEQAASLVRMLDQSEPATVRQADVIADLETRREFDSDTYLQRRSQMLEQVWRGRRLGDYEVESILGQGGMGIVLAARSVLTNDRVAIKMVRPDMLGPNLDQRLTRESDAMGRLVHPGIARFLGLARTDEGRPFLIMERVDGLSLDRAVAELDLSARVRLLRAIAEVVGVAHAGQIVHRDLKPSNILVDQQGQVKLLDFGIAKCLDDGPTQARTLTADRMLTPRYAAPEQIRGESVGPAADVHALGVILVELVTGCESGAVSSTSGFLAEQISAAAISDPWLRAIAESAMAGSLAIRYPDANAFAAELTRWLAGAKPKVLRWTERVRRQWLDRRQALSVTAGALVVTALLTAFGWYEWVFLERTIEPGYALIERDLVGLTGAQKASIREAFVRDAEGDRNSAIALMKTVADTHPDQPFPAVMVAIWLGARGVAGTEPYVAEARELLNKHDNPFLSLFLEGNLNKGNVVDDRRAMASALALRPSAWKLRYGLSHIAIGRNEGELARQELAQIQFTHYRDRRVPQVLADRALLGDCAAVRPEISRLPEDRPIWRLWVTAACDFSEGKLEAASQGFTAILEAPANTREPSTEDIVRSAQLLTLGQGGRWAALLDEAALGYRRSREQHDVYSAHRDAVMALTAAKLLGRDAEAADWLSRVLAVSEFEYQVDAHIAVRLMGLHSSYSVPAMRARVETDMANFPGLSYLLLALEAWQSGDADSARSELARARREGLAETRFAPVLAALERGLGVTQGDNPVLLWFAPWSDWIAQWVVPAAVLSTSPSSEQVGSD</sequence>
<dbReference type="KEGG" id="xba:C7S18_09275"/>
<keyword evidence="1" id="KW-0808">Transferase</keyword>
<evidence type="ECO:0000313" key="9">
    <source>
        <dbReference type="Proteomes" id="UP000241074"/>
    </source>
</evidence>
<dbReference type="InterPro" id="IPR017441">
    <property type="entry name" value="Protein_kinase_ATP_BS"/>
</dbReference>
<dbReference type="GO" id="GO:0005524">
    <property type="term" value="F:ATP binding"/>
    <property type="evidence" value="ECO:0007669"/>
    <property type="project" value="UniProtKB-UniRule"/>
</dbReference>
<feature type="binding site" evidence="5">
    <location>
        <position position="123"/>
    </location>
    <ligand>
        <name>ATP</name>
        <dbReference type="ChEBI" id="CHEBI:30616"/>
    </ligand>
</feature>
<organism evidence="8 9">
    <name type="scientific">Ahniella affigens</name>
    <dbReference type="NCBI Taxonomy" id="2021234"/>
    <lineage>
        <taxon>Bacteria</taxon>
        <taxon>Pseudomonadati</taxon>
        <taxon>Pseudomonadota</taxon>
        <taxon>Gammaproteobacteria</taxon>
        <taxon>Lysobacterales</taxon>
        <taxon>Rhodanobacteraceae</taxon>
        <taxon>Ahniella</taxon>
    </lineage>
</organism>
<keyword evidence="2 5" id="KW-0547">Nucleotide-binding</keyword>
<dbReference type="GO" id="GO:0004674">
    <property type="term" value="F:protein serine/threonine kinase activity"/>
    <property type="evidence" value="ECO:0007669"/>
    <property type="project" value="TreeGrafter"/>
</dbReference>
<dbReference type="OrthoDB" id="9783151at2"/>